<accession>A0A7J8L8H8</accession>
<reference evidence="1 2" key="1">
    <citation type="journal article" date="2019" name="Genome Biol. Evol.">
        <title>Insights into the evolution of the New World diploid cottons (Gossypium, subgenus Houzingenia) based on genome sequencing.</title>
        <authorList>
            <person name="Grover C.E."/>
            <person name="Arick M.A. 2nd"/>
            <person name="Thrash A."/>
            <person name="Conover J.L."/>
            <person name="Sanders W.S."/>
            <person name="Peterson D.G."/>
            <person name="Frelichowski J.E."/>
            <person name="Scheffler J.A."/>
            <person name="Scheffler B.E."/>
            <person name="Wendel J.F."/>
        </authorList>
    </citation>
    <scope>NUCLEOTIDE SEQUENCE [LARGE SCALE GENOMIC DNA]</scope>
    <source>
        <strain evidence="1">157</strain>
        <tissue evidence="1">Leaf</tissue>
    </source>
</reference>
<comment type="caution">
    <text evidence="1">The sequence shown here is derived from an EMBL/GenBank/DDBJ whole genome shotgun (WGS) entry which is preliminary data.</text>
</comment>
<feature type="non-terminal residue" evidence="1">
    <location>
        <position position="1"/>
    </location>
</feature>
<dbReference type="Proteomes" id="UP000593572">
    <property type="component" value="Unassembled WGS sequence"/>
</dbReference>
<protein>
    <submittedName>
        <fullName evidence="1">Uncharacterized protein</fullName>
    </submittedName>
</protein>
<feature type="non-terminal residue" evidence="1">
    <location>
        <position position="148"/>
    </location>
</feature>
<gene>
    <name evidence="1" type="ORF">Golob_019779</name>
</gene>
<organism evidence="1 2">
    <name type="scientific">Gossypium lobatum</name>
    <dbReference type="NCBI Taxonomy" id="34289"/>
    <lineage>
        <taxon>Eukaryota</taxon>
        <taxon>Viridiplantae</taxon>
        <taxon>Streptophyta</taxon>
        <taxon>Embryophyta</taxon>
        <taxon>Tracheophyta</taxon>
        <taxon>Spermatophyta</taxon>
        <taxon>Magnoliopsida</taxon>
        <taxon>eudicotyledons</taxon>
        <taxon>Gunneridae</taxon>
        <taxon>Pentapetalae</taxon>
        <taxon>rosids</taxon>
        <taxon>malvids</taxon>
        <taxon>Malvales</taxon>
        <taxon>Malvaceae</taxon>
        <taxon>Malvoideae</taxon>
        <taxon>Gossypium</taxon>
    </lineage>
</organism>
<name>A0A7J8L8H8_9ROSI</name>
<evidence type="ECO:0000313" key="2">
    <source>
        <dbReference type="Proteomes" id="UP000593572"/>
    </source>
</evidence>
<keyword evidence="2" id="KW-1185">Reference proteome</keyword>
<proteinExistence type="predicted"/>
<dbReference type="EMBL" id="JABEZX010000001">
    <property type="protein sequence ID" value="MBA0548697.1"/>
    <property type="molecule type" value="Genomic_DNA"/>
</dbReference>
<sequence>TRVVETDNTTSTCFDVHTGDLGSFVLHYSRVAFMLTIPIVDNNNQQWKSLAKVQGVRCQLVLLLMEMAGSEGVFDKVTFEADVWSRTLRYNRCSFSIPNNGTSQGFPIAFSFLICFHKELLEIPLGFSSTDHLVLMSSPPVSISSPIR</sequence>
<evidence type="ECO:0000313" key="1">
    <source>
        <dbReference type="EMBL" id="MBA0548697.1"/>
    </source>
</evidence>
<dbReference type="AlphaFoldDB" id="A0A7J8L8H8"/>